<gene>
    <name evidence="1" type="ORF">EVAR_88143_1</name>
</gene>
<protein>
    <submittedName>
        <fullName evidence="1">Uncharacterized protein</fullName>
    </submittedName>
</protein>
<name>A0A4C1WSG9_EUMVA</name>
<proteinExistence type="predicted"/>
<dbReference type="Proteomes" id="UP000299102">
    <property type="component" value="Unassembled WGS sequence"/>
</dbReference>
<sequence length="197" mass="22341">MLFRYGVPIFWLHHQIRPPLPMAPPTFLEIRADLQKRRGTPVNLVPRLLHASYNIIKGKREGELSKSSWSPPPMGTPDRREVTSALLASREEYLEEHPQPQFLNVVTAVVTMVTSSIKPPMDQRRELHVQVLRRKVVGCVHRSAVPTDVMKFARLAAAGAGARAAIADNNGNFTCRARVRRLSAIWESLFQVSRMRF</sequence>
<evidence type="ECO:0000313" key="1">
    <source>
        <dbReference type="EMBL" id="GBP53259.1"/>
    </source>
</evidence>
<keyword evidence="2" id="KW-1185">Reference proteome</keyword>
<accession>A0A4C1WSG9</accession>
<reference evidence="1 2" key="1">
    <citation type="journal article" date="2019" name="Commun. Biol.">
        <title>The bagworm genome reveals a unique fibroin gene that provides high tensile strength.</title>
        <authorList>
            <person name="Kono N."/>
            <person name="Nakamura H."/>
            <person name="Ohtoshi R."/>
            <person name="Tomita M."/>
            <person name="Numata K."/>
            <person name="Arakawa K."/>
        </authorList>
    </citation>
    <scope>NUCLEOTIDE SEQUENCE [LARGE SCALE GENOMIC DNA]</scope>
</reference>
<evidence type="ECO:0000313" key="2">
    <source>
        <dbReference type="Proteomes" id="UP000299102"/>
    </source>
</evidence>
<comment type="caution">
    <text evidence="1">The sequence shown here is derived from an EMBL/GenBank/DDBJ whole genome shotgun (WGS) entry which is preliminary data.</text>
</comment>
<dbReference type="AlphaFoldDB" id="A0A4C1WSG9"/>
<dbReference type="EMBL" id="BGZK01000619">
    <property type="protein sequence ID" value="GBP53259.1"/>
    <property type="molecule type" value="Genomic_DNA"/>
</dbReference>
<organism evidence="1 2">
    <name type="scientific">Eumeta variegata</name>
    <name type="common">Bagworm moth</name>
    <name type="synonym">Eumeta japonica</name>
    <dbReference type="NCBI Taxonomy" id="151549"/>
    <lineage>
        <taxon>Eukaryota</taxon>
        <taxon>Metazoa</taxon>
        <taxon>Ecdysozoa</taxon>
        <taxon>Arthropoda</taxon>
        <taxon>Hexapoda</taxon>
        <taxon>Insecta</taxon>
        <taxon>Pterygota</taxon>
        <taxon>Neoptera</taxon>
        <taxon>Endopterygota</taxon>
        <taxon>Lepidoptera</taxon>
        <taxon>Glossata</taxon>
        <taxon>Ditrysia</taxon>
        <taxon>Tineoidea</taxon>
        <taxon>Psychidae</taxon>
        <taxon>Oiketicinae</taxon>
        <taxon>Eumeta</taxon>
    </lineage>
</organism>